<evidence type="ECO:0000313" key="1">
    <source>
        <dbReference type="EMBL" id="QOP44514.1"/>
    </source>
</evidence>
<dbReference type="PANTHER" id="PTHR37822:SF2">
    <property type="entry name" value="SPORE PHOTOPRODUCT LYASE"/>
    <property type="match status" value="1"/>
</dbReference>
<dbReference type="PANTHER" id="PTHR37822">
    <property type="entry name" value="SPORE PHOTOPRODUCT LYASE-RELATED"/>
    <property type="match status" value="1"/>
</dbReference>
<dbReference type="RefSeq" id="WP_193150645.1">
    <property type="nucleotide sequence ID" value="NZ_CP041235.1"/>
</dbReference>
<dbReference type="SUPFAM" id="SSF53167">
    <property type="entry name" value="Purine and uridine phosphorylases"/>
    <property type="match status" value="1"/>
</dbReference>
<protein>
    <recommendedName>
        <fullName evidence="3">Nucleoside phosphorylase domain-containing protein</fullName>
    </recommendedName>
</protein>
<dbReference type="Proteomes" id="UP000593719">
    <property type="component" value="Chromosome"/>
</dbReference>
<dbReference type="GO" id="GO:0009116">
    <property type="term" value="P:nucleoside metabolic process"/>
    <property type="evidence" value="ECO:0007669"/>
    <property type="project" value="InterPro"/>
</dbReference>
<reference evidence="1 2" key="1">
    <citation type="submission" date="2019-06" db="EMBL/GenBank/DDBJ databases">
        <title>Sulfurimonas gotlandica sp. nov., a chemoautotrophic and psychrotolerant epsilonproteobacterium isolated from a pelagic redoxcline, and an emended description of the genus Sulfurimonas.</title>
        <authorList>
            <person name="Wang S."/>
            <person name="Jiang L."/>
            <person name="Shao Z."/>
        </authorList>
    </citation>
    <scope>NUCLEOTIDE SEQUENCE [LARGE SCALE GENOMIC DNA]</scope>
    <source>
        <strain evidence="1 2">S2-6</strain>
    </source>
</reference>
<proteinExistence type="predicted"/>
<dbReference type="InterPro" id="IPR035994">
    <property type="entry name" value="Nucleoside_phosphorylase_sf"/>
</dbReference>
<dbReference type="GO" id="GO:0051539">
    <property type="term" value="F:4 iron, 4 sulfur cluster binding"/>
    <property type="evidence" value="ECO:0007669"/>
    <property type="project" value="TreeGrafter"/>
</dbReference>
<sequence>MIYIVTALKPEAQAFVDKYKLKKSKLQNYTLFTNTDIRLIISGIGVDNARLATQTLIDNFDITKEDIYLNVGICAAPQQHKIGDLLKIGAVMYHNSLYTFSADKHTLTCKDEAAAIQHDTPVDMESFGFYEAVVHNPAIEKFHILKVVSDHFAPHTITKENTKSLLFNVIHDINRVLQRHI</sequence>
<dbReference type="GO" id="GO:0003913">
    <property type="term" value="F:DNA photolyase activity"/>
    <property type="evidence" value="ECO:0007669"/>
    <property type="project" value="TreeGrafter"/>
</dbReference>
<evidence type="ECO:0008006" key="3">
    <source>
        <dbReference type="Google" id="ProtNLM"/>
    </source>
</evidence>
<dbReference type="GO" id="GO:0042601">
    <property type="term" value="C:endospore-forming forespore"/>
    <property type="evidence" value="ECO:0007669"/>
    <property type="project" value="TreeGrafter"/>
</dbReference>
<keyword evidence="2" id="KW-1185">Reference proteome</keyword>
<name>A0A7M1B478_9BACT</name>
<dbReference type="AlphaFoldDB" id="A0A7M1B478"/>
<gene>
    <name evidence="1" type="ORF">FJR45_11415</name>
</gene>
<dbReference type="Gene3D" id="3.40.50.1580">
    <property type="entry name" value="Nucleoside phosphorylase domain"/>
    <property type="match status" value="1"/>
</dbReference>
<accession>A0A7M1B478</accession>
<dbReference type="GO" id="GO:1904047">
    <property type="term" value="F:S-adenosyl-L-methionine binding"/>
    <property type="evidence" value="ECO:0007669"/>
    <property type="project" value="TreeGrafter"/>
</dbReference>
<evidence type="ECO:0000313" key="2">
    <source>
        <dbReference type="Proteomes" id="UP000593719"/>
    </source>
</evidence>
<dbReference type="KEGG" id="ssei:FJR45_11415"/>
<organism evidence="1 2">
    <name type="scientific">Sulfurimonas sediminis</name>
    <dbReference type="NCBI Taxonomy" id="2590020"/>
    <lineage>
        <taxon>Bacteria</taxon>
        <taxon>Pseudomonadati</taxon>
        <taxon>Campylobacterota</taxon>
        <taxon>Epsilonproteobacteria</taxon>
        <taxon>Campylobacterales</taxon>
        <taxon>Sulfurimonadaceae</taxon>
        <taxon>Sulfurimonas</taxon>
    </lineage>
</organism>
<dbReference type="InterPro" id="IPR049539">
    <property type="entry name" value="SPL"/>
</dbReference>
<dbReference type="EMBL" id="CP041235">
    <property type="protein sequence ID" value="QOP44514.1"/>
    <property type="molecule type" value="Genomic_DNA"/>
</dbReference>